<protein>
    <submittedName>
        <fullName evidence="1">Uncharacterized protein</fullName>
    </submittedName>
</protein>
<keyword evidence="2" id="KW-1185">Reference proteome</keyword>
<gene>
    <name evidence="1" type="ORF">IPOD504_LOCUS12631</name>
</gene>
<evidence type="ECO:0000313" key="2">
    <source>
        <dbReference type="Proteomes" id="UP000837857"/>
    </source>
</evidence>
<proteinExistence type="predicted"/>
<dbReference type="Proteomes" id="UP000837857">
    <property type="component" value="Chromosome 3"/>
</dbReference>
<accession>A0ABN8IR04</accession>
<reference evidence="1" key="1">
    <citation type="submission" date="2022-03" db="EMBL/GenBank/DDBJ databases">
        <authorList>
            <person name="Martin H S."/>
        </authorList>
    </citation>
    <scope>NUCLEOTIDE SEQUENCE</scope>
</reference>
<dbReference type="EMBL" id="OW152815">
    <property type="protein sequence ID" value="CAH2063687.1"/>
    <property type="molecule type" value="Genomic_DNA"/>
</dbReference>
<evidence type="ECO:0000313" key="1">
    <source>
        <dbReference type="EMBL" id="CAH2063687.1"/>
    </source>
</evidence>
<feature type="non-terminal residue" evidence="1">
    <location>
        <position position="121"/>
    </location>
</feature>
<name>A0ABN8IR04_9NEOP</name>
<sequence>MSGPPKKYCIFGCDALVAHGVPQHRFQILRSVLETNIQKLILRKYMLIKGFVITILIQCIRLPEVVLVGQQSIPTINLNRMQQSLLTFVEIDHSYSGPRREYSQSKPLANIFLELLYVKCH</sequence>
<organism evidence="1 2">
    <name type="scientific">Iphiclides podalirius</name>
    <name type="common">scarce swallowtail</name>
    <dbReference type="NCBI Taxonomy" id="110791"/>
    <lineage>
        <taxon>Eukaryota</taxon>
        <taxon>Metazoa</taxon>
        <taxon>Ecdysozoa</taxon>
        <taxon>Arthropoda</taxon>
        <taxon>Hexapoda</taxon>
        <taxon>Insecta</taxon>
        <taxon>Pterygota</taxon>
        <taxon>Neoptera</taxon>
        <taxon>Endopterygota</taxon>
        <taxon>Lepidoptera</taxon>
        <taxon>Glossata</taxon>
        <taxon>Ditrysia</taxon>
        <taxon>Papilionoidea</taxon>
        <taxon>Papilionidae</taxon>
        <taxon>Papilioninae</taxon>
        <taxon>Iphiclides</taxon>
    </lineage>
</organism>